<dbReference type="Gene3D" id="3.30.1740.10">
    <property type="entry name" value="Zinc finger, PARP-type"/>
    <property type="match status" value="1"/>
</dbReference>
<feature type="compositionally biased region" description="Basic and acidic residues" evidence="6">
    <location>
        <begin position="278"/>
        <end position="291"/>
    </location>
</feature>
<evidence type="ECO:0000313" key="9">
    <source>
        <dbReference type="EMBL" id="PKI82723.1"/>
    </source>
</evidence>
<evidence type="ECO:0000256" key="1">
    <source>
        <dbReference type="ARBA" id="ARBA00004123"/>
    </source>
</evidence>
<dbReference type="SMART" id="SM01336">
    <property type="entry name" value="zf-PARP"/>
    <property type="match status" value="1"/>
</dbReference>
<reference evidence="9 10" key="1">
    <citation type="submission" date="2017-10" db="EMBL/GenBank/DDBJ databases">
        <title>A novel species of cold-tolerant Malassezia isolated from bats.</title>
        <authorList>
            <person name="Lorch J.M."/>
            <person name="Palmer J.M."/>
            <person name="Vanderwolf K.J."/>
            <person name="Schmidt K.Z."/>
            <person name="Verant M.L."/>
            <person name="Weller T.J."/>
            <person name="Blehert D.S."/>
        </authorList>
    </citation>
    <scope>NUCLEOTIDE SEQUENCE [LARGE SCALE GENOMIC DNA]</scope>
    <source>
        <strain evidence="9 10">NWHC:44797-103</strain>
    </source>
</reference>
<keyword evidence="10" id="KW-1185">Reference proteome</keyword>
<dbReference type="GO" id="GO:0003677">
    <property type="term" value="F:DNA binding"/>
    <property type="evidence" value="ECO:0007669"/>
    <property type="project" value="InterPro"/>
</dbReference>
<feature type="domain" description="FHA" evidence="7">
    <location>
        <begin position="43"/>
        <end position="106"/>
    </location>
</feature>
<dbReference type="InterPro" id="IPR008984">
    <property type="entry name" value="SMAD_FHA_dom_sf"/>
</dbReference>
<evidence type="ECO:0000256" key="6">
    <source>
        <dbReference type="SAM" id="MobiDB-lite"/>
    </source>
</evidence>
<evidence type="ECO:0000256" key="5">
    <source>
        <dbReference type="ARBA" id="ARBA00023242"/>
    </source>
</evidence>
<protein>
    <recommendedName>
        <fullName evidence="11">FHA domain-containing protein</fullName>
    </recommendedName>
</protein>
<feature type="compositionally biased region" description="Basic residues" evidence="6">
    <location>
        <begin position="310"/>
        <end position="329"/>
    </location>
</feature>
<evidence type="ECO:0000313" key="10">
    <source>
        <dbReference type="Proteomes" id="UP000232875"/>
    </source>
</evidence>
<evidence type="ECO:0000259" key="7">
    <source>
        <dbReference type="PROSITE" id="PS50006"/>
    </source>
</evidence>
<feature type="domain" description="PARP-type" evidence="8">
    <location>
        <begin position="147"/>
        <end position="237"/>
    </location>
</feature>
<dbReference type="Pfam" id="PF00645">
    <property type="entry name" value="zf-PARP"/>
    <property type="match status" value="1"/>
</dbReference>
<dbReference type="InterPro" id="IPR036957">
    <property type="entry name" value="Znf_PARP_sf"/>
</dbReference>
<dbReference type="PROSITE" id="PS50064">
    <property type="entry name" value="ZF_PARP_2"/>
    <property type="match status" value="1"/>
</dbReference>
<dbReference type="GO" id="GO:0005634">
    <property type="term" value="C:nucleus"/>
    <property type="evidence" value="ECO:0007669"/>
    <property type="project" value="UniProtKB-SubCell"/>
</dbReference>
<evidence type="ECO:0000259" key="8">
    <source>
        <dbReference type="PROSITE" id="PS50064"/>
    </source>
</evidence>
<evidence type="ECO:0000256" key="2">
    <source>
        <dbReference type="ARBA" id="ARBA00022723"/>
    </source>
</evidence>
<proteinExistence type="predicted"/>
<comment type="subcellular location">
    <subcellularLocation>
        <location evidence="1">Nucleus</location>
    </subcellularLocation>
</comment>
<dbReference type="InterPro" id="IPR000253">
    <property type="entry name" value="FHA_dom"/>
</dbReference>
<dbReference type="SUPFAM" id="SSF57716">
    <property type="entry name" value="Glucocorticoid receptor-like (DNA-binding domain)"/>
    <property type="match status" value="1"/>
</dbReference>
<organism evidence="9 10">
    <name type="scientific">Malassezia vespertilionis</name>
    <dbReference type="NCBI Taxonomy" id="2020962"/>
    <lineage>
        <taxon>Eukaryota</taxon>
        <taxon>Fungi</taxon>
        <taxon>Dikarya</taxon>
        <taxon>Basidiomycota</taxon>
        <taxon>Ustilaginomycotina</taxon>
        <taxon>Malasseziomycetes</taxon>
        <taxon>Malasseziales</taxon>
        <taxon>Malasseziaceae</taxon>
        <taxon>Malassezia</taxon>
    </lineage>
</organism>
<keyword evidence="3" id="KW-0863">Zinc-finger</keyword>
<dbReference type="Proteomes" id="UP000232875">
    <property type="component" value="Unassembled WGS sequence"/>
</dbReference>
<dbReference type="PROSITE" id="PS50006">
    <property type="entry name" value="FHA_DOMAIN"/>
    <property type="match status" value="1"/>
</dbReference>
<accession>A0A2N1J857</accession>
<evidence type="ECO:0008006" key="11">
    <source>
        <dbReference type="Google" id="ProtNLM"/>
    </source>
</evidence>
<evidence type="ECO:0000256" key="3">
    <source>
        <dbReference type="ARBA" id="ARBA00022771"/>
    </source>
</evidence>
<dbReference type="EMBL" id="KZ454994">
    <property type="protein sequence ID" value="PKI82723.1"/>
    <property type="molecule type" value="Genomic_DNA"/>
</dbReference>
<feature type="compositionally biased region" description="Basic and acidic residues" evidence="6">
    <location>
        <begin position="256"/>
        <end position="270"/>
    </location>
</feature>
<feature type="compositionally biased region" description="Acidic residues" evidence="6">
    <location>
        <begin position="334"/>
        <end position="367"/>
    </location>
</feature>
<keyword evidence="5" id="KW-0539">Nucleus</keyword>
<dbReference type="InterPro" id="IPR001510">
    <property type="entry name" value="Znf_PARP"/>
</dbReference>
<keyword evidence="4" id="KW-0862">Zinc</keyword>
<dbReference type="GO" id="GO:0008270">
    <property type="term" value="F:zinc ion binding"/>
    <property type="evidence" value="ECO:0007669"/>
    <property type="project" value="UniProtKB-KW"/>
</dbReference>
<feature type="region of interest" description="Disordered" evidence="6">
    <location>
        <begin position="256"/>
        <end position="367"/>
    </location>
</feature>
<dbReference type="SUPFAM" id="SSF49879">
    <property type="entry name" value="SMAD/FHA domain"/>
    <property type="match status" value="1"/>
</dbReference>
<dbReference type="InterPro" id="IPR050923">
    <property type="entry name" value="Cell_Proc_Reg/RNA_Proc"/>
</dbReference>
<name>A0A2N1J857_9BASI</name>
<sequence length="367" mass="42186">MNGVALKYHEPPEAKRPKHTWRMYVFKDGKEVDMVLLGRQSCYLLGRDRAVVDIPTEHPSCSKQHAAVQFRQVTQRNEFGDEHRYVQPFLIDLDSANGSTVNGDEIPKSRYFELRSGDTCQFGASQRRSVYRVELSHRPKRVLTMPYRVEYASSGRAKCHGPQPCAGSKIEKGEMRLGVIAEIMGHTSMVWRHWGCTTDRVLKNVIEAIGDAPELDGFETLYPLDQKNVMAAFKQGHLREEDVTPILREQQEVREARRAANEEDGKSWERKPRRSRKKKDELVDEDTRQSTDDDEDALVNIDGLDDMPAKRKRKPTQHYRPSPRKKRGRVVMQEDTESDMDSIEDESDVTEDSASDDFEGSDEDEDE</sequence>
<keyword evidence="2" id="KW-0479">Metal-binding</keyword>
<dbReference type="PANTHER" id="PTHR23308">
    <property type="entry name" value="NUCLEAR INHIBITOR OF PROTEIN PHOSPHATASE-1"/>
    <property type="match status" value="1"/>
</dbReference>
<dbReference type="SMART" id="SM00240">
    <property type="entry name" value="FHA"/>
    <property type="match status" value="1"/>
</dbReference>
<evidence type="ECO:0000256" key="4">
    <source>
        <dbReference type="ARBA" id="ARBA00022833"/>
    </source>
</evidence>
<dbReference type="STRING" id="2020962.A0A2N1J857"/>
<dbReference type="AlphaFoldDB" id="A0A2N1J857"/>
<dbReference type="Pfam" id="PF00498">
    <property type="entry name" value="FHA"/>
    <property type="match status" value="1"/>
</dbReference>
<gene>
    <name evidence="9" type="ORF">MVES_003557</name>
</gene>
<dbReference type="OrthoDB" id="444265at2759"/>
<dbReference type="Gene3D" id="2.60.200.20">
    <property type="match status" value="1"/>
</dbReference>